<dbReference type="EMBL" id="CAESAE010000003">
    <property type="protein sequence ID" value="CAB4334582.1"/>
    <property type="molecule type" value="Genomic_DNA"/>
</dbReference>
<protein>
    <submittedName>
        <fullName evidence="3">Unannotated protein</fullName>
    </submittedName>
</protein>
<feature type="domain" description="Mandelate racemase/muconate lactonizing enzyme C-terminal" evidence="2">
    <location>
        <begin position="86"/>
        <end position="178"/>
    </location>
</feature>
<keyword evidence="1" id="KW-0479">Metal-binding</keyword>
<evidence type="ECO:0000313" key="8">
    <source>
        <dbReference type="EMBL" id="CAB4856039.1"/>
    </source>
</evidence>
<evidence type="ECO:0000313" key="6">
    <source>
        <dbReference type="EMBL" id="CAB4779718.1"/>
    </source>
</evidence>
<dbReference type="EMBL" id="CAEZYM010000001">
    <property type="protein sequence ID" value="CAB4715293.1"/>
    <property type="molecule type" value="Genomic_DNA"/>
</dbReference>
<proteinExistence type="predicted"/>
<dbReference type="GO" id="GO:0046872">
    <property type="term" value="F:metal ion binding"/>
    <property type="evidence" value="ECO:0007669"/>
    <property type="project" value="UniProtKB-KW"/>
</dbReference>
<dbReference type="EMBL" id="CAFBQX010000003">
    <property type="protein sequence ID" value="CAB5071918.1"/>
    <property type="molecule type" value="Genomic_DNA"/>
</dbReference>
<dbReference type="EMBL" id="CAEZXO010000004">
    <property type="protein sequence ID" value="CAB4691649.1"/>
    <property type="molecule type" value="Genomic_DNA"/>
</dbReference>
<evidence type="ECO:0000313" key="5">
    <source>
        <dbReference type="EMBL" id="CAB4715293.1"/>
    </source>
</evidence>
<evidence type="ECO:0000313" key="9">
    <source>
        <dbReference type="EMBL" id="CAB4935325.1"/>
    </source>
</evidence>
<dbReference type="PANTHER" id="PTHR48073:SF2">
    <property type="entry name" value="O-SUCCINYLBENZOATE SYNTHASE"/>
    <property type="match status" value="1"/>
</dbReference>
<dbReference type="SFLD" id="SFLDG00180">
    <property type="entry name" value="muconate_cycloisomerase"/>
    <property type="match status" value="1"/>
</dbReference>
<evidence type="ECO:0000313" key="7">
    <source>
        <dbReference type="EMBL" id="CAB4821588.1"/>
    </source>
</evidence>
<sequence>MLDSILESLHVVDLPTKTNFRGVTSREVALFQGPAGWGEFSPFLEYSPKESVPWLVSAVEAALISPPTPLRDSIQVNATLPAINGDAEIAEVLSWYPGCTTVKIKVGGNLIQDLDRIGSVRTLAPDIKIRIDVNANWSVDEAFRAIGAISEIGSIEYVEQPCSTLDELRELKRKLPPTVLIAGDEVVRKASHPMELNLAGAVDIVILKVAPLGGIKRSLEIAKKHSLPTVVSSALESAVGISYGLALASATLESQYACGLATGALLRADVAASFIAQGSMKVGVVEPSTQLLASLAVSQERLDWWRGRIRDTWLAGSQQWVEREGWAW</sequence>
<evidence type="ECO:0000259" key="2">
    <source>
        <dbReference type="SMART" id="SM00922"/>
    </source>
</evidence>
<evidence type="ECO:0000256" key="1">
    <source>
        <dbReference type="ARBA" id="ARBA00022723"/>
    </source>
</evidence>
<dbReference type="InterPro" id="IPR013342">
    <property type="entry name" value="Mandelate_racemase_C"/>
</dbReference>
<dbReference type="SUPFAM" id="SSF51604">
    <property type="entry name" value="Enolase C-terminal domain-like"/>
    <property type="match status" value="1"/>
</dbReference>
<dbReference type="SFLD" id="SFLDS00001">
    <property type="entry name" value="Enolase"/>
    <property type="match status" value="1"/>
</dbReference>
<gene>
    <name evidence="4" type="ORF">UFOPK2510_00736</name>
    <name evidence="5" type="ORF">UFOPK2718_00088</name>
    <name evidence="6" type="ORF">UFOPK2936_00816</name>
    <name evidence="7" type="ORF">UFOPK3174_00259</name>
    <name evidence="8" type="ORF">UFOPK3328_00147</name>
    <name evidence="9" type="ORF">UFOPK3779_00147</name>
    <name evidence="10" type="ORF">UFOPK3913_00173</name>
    <name evidence="3" type="ORF">UFOPK4107_00492</name>
    <name evidence="11" type="ORF">UFOPK4403_00680</name>
</gene>
<organism evidence="3">
    <name type="scientific">freshwater metagenome</name>
    <dbReference type="NCBI Taxonomy" id="449393"/>
    <lineage>
        <taxon>unclassified sequences</taxon>
        <taxon>metagenomes</taxon>
        <taxon>ecological metagenomes</taxon>
    </lineage>
</organism>
<dbReference type="EMBL" id="CAFABH010000003">
    <property type="protein sequence ID" value="CAB4821588.1"/>
    <property type="molecule type" value="Genomic_DNA"/>
</dbReference>
<dbReference type="CDD" id="cd03320">
    <property type="entry name" value="OSBS"/>
    <property type="match status" value="1"/>
</dbReference>
<dbReference type="Gene3D" id="3.20.20.120">
    <property type="entry name" value="Enolase-like C-terminal domain"/>
    <property type="match status" value="1"/>
</dbReference>
<reference evidence="3" key="1">
    <citation type="submission" date="2020-05" db="EMBL/GenBank/DDBJ databases">
        <authorList>
            <person name="Chiriac C."/>
            <person name="Salcher M."/>
            <person name="Ghai R."/>
            <person name="Kavagutti S V."/>
        </authorList>
    </citation>
    <scope>NUCLEOTIDE SEQUENCE</scope>
</reference>
<dbReference type="InterPro" id="IPR036849">
    <property type="entry name" value="Enolase-like_C_sf"/>
</dbReference>
<dbReference type="Pfam" id="PF13378">
    <property type="entry name" value="MR_MLE_C"/>
    <property type="match status" value="1"/>
</dbReference>
<dbReference type="EMBL" id="CAFBOC010000001">
    <property type="protein sequence ID" value="CAB4968811.1"/>
    <property type="molecule type" value="Genomic_DNA"/>
</dbReference>
<dbReference type="PANTHER" id="PTHR48073">
    <property type="entry name" value="O-SUCCINYLBENZOATE SYNTHASE-RELATED"/>
    <property type="match status" value="1"/>
</dbReference>
<evidence type="ECO:0000313" key="11">
    <source>
        <dbReference type="EMBL" id="CAB5071918.1"/>
    </source>
</evidence>
<accession>A0A6J5Z0A6</accession>
<dbReference type="SFLD" id="SFLDF00009">
    <property type="entry name" value="o-succinylbenzoate_synthase"/>
    <property type="match status" value="1"/>
</dbReference>
<evidence type="ECO:0000313" key="4">
    <source>
        <dbReference type="EMBL" id="CAB4691649.1"/>
    </source>
</evidence>
<dbReference type="NCBIfam" id="NF002782">
    <property type="entry name" value="PRK02901.1"/>
    <property type="match status" value="1"/>
</dbReference>
<evidence type="ECO:0000313" key="3">
    <source>
        <dbReference type="EMBL" id="CAB4334582.1"/>
    </source>
</evidence>
<dbReference type="InterPro" id="IPR029065">
    <property type="entry name" value="Enolase_C-like"/>
</dbReference>
<dbReference type="SMART" id="SM00922">
    <property type="entry name" value="MR_MLE"/>
    <property type="match status" value="1"/>
</dbReference>
<dbReference type="EMBL" id="CAFBNH010000001">
    <property type="protein sequence ID" value="CAB4935325.1"/>
    <property type="molecule type" value="Genomic_DNA"/>
</dbReference>
<dbReference type="AlphaFoldDB" id="A0A6J5Z0A6"/>
<dbReference type="EMBL" id="CAEZZW010000003">
    <property type="protein sequence ID" value="CAB4779718.1"/>
    <property type="molecule type" value="Genomic_DNA"/>
</dbReference>
<dbReference type="EMBL" id="CAFBLD010000001">
    <property type="protein sequence ID" value="CAB4856039.1"/>
    <property type="molecule type" value="Genomic_DNA"/>
</dbReference>
<evidence type="ECO:0000313" key="10">
    <source>
        <dbReference type="EMBL" id="CAB4968811.1"/>
    </source>
</evidence>
<dbReference type="Pfam" id="PF18374">
    <property type="entry name" value="Enolase_like_N"/>
    <property type="match status" value="1"/>
</dbReference>
<name>A0A6J5Z0A6_9ZZZZ</name>